<feature type="compositionally biased region" description="Polar residues" evidence="1">
    <location>
        <begin position="126"/>
        <end position="143"/>
    </location>
</feature>
<organism evidence="3">
    <name type="scientific">Mesocestoides corti</name>
    <name type="common">Flatworm</name>
    <dbReference type="NCBI Taxonomy" id="53468"/>
    <lineage>
        <taxon>Eukaryota</taxon>
        <taxon>Metazoa</taxon>
        <taxon>Spiralia</taxon>
        <taxon>Lophotrochozoa</taxon>
        <taxon>Platyhelminthes</taxon>
        <taxon>Cestoda</taxon>
        <taxon>Eucestoda</taxon>
        <taxon>Cyclophyllidea</taxon>
        <taxon>Mesocestoididae</taxon>
        <taxon>Mesocestoides</taxon>
    </lineage>
</organism>
<keyword evidence="2" id="KW-0472">Membrane</keyword>
<keyword evidence="2" id="KW-0812">Transmembrane</keyword>
<keyword evidence="2" id="KW-1133">Transmembrane helix</keyword>
<evidence type="ECO:0000313" key="3">
    <source>
        <dbReference type="WBParaSite" id="MCU_004185-RA"/>
    </source>
</evidence>
<accession>A0A5K3EYP4</accession>
<sequence>MGGSASKDEAIRGEIGCDSIGTVLCSEPNSLECFEGVCALFVAETEKRCVERCKCYPGYFGSNCQFRDSSLFATAGIVGGIIGIFVLIFIASVIWCCCQSRRKRRRLNGCQERGPNGPGRNVFRPLSNTAPDPESQSHNSLNRPRSGLYEHELNGDFNNDLIIDQNRAAIGPDGTRETAHLLEFDGTDGRGNPTSPHQPPNWRLQVEPLCSPHRDHPPP</sequence>
<feature type="transmembrane region" description="Helical" evidence="2">
    <location>
        <begin position="71"/>
        <end position="98"/>
    </location>
</feature>
<protein>
    <submittedName>
        <fullName evidence="3">EGF-like domain-containing protein</fullName>
    </submittedName>
</protein>
<reference evidence="3" key="1">
    <citation type="submission" date="2019-11" db="UniProtKB">
        <authorList>
            <consortium name="WormBaseParasite"/>
        </authorList>
    </citation>
    <scope>IDENTIFICATION</scope>
</reference>
<dbReference type="AlphaFoldDB" id="A0A5K3EYP4"/>
<dbReference type="WBParaSite" id="MCU_004185-RA">
    <property type="protein sequence ID" value="MCU_004185-RA"/>
    <property type="gene ID" value="MCU_004185"/>
</dbReference>
<name>A0A5K3EYP4_MESCO</name>
<proteinExistence type="predicted"/>
<feature type="region of interest" description="Disordered" evidence="1">
    <location>
        <begin position="183"/>
        <end position="219"/>
    </location>
</feature>
<evidence type="ECO:0000256" key="1">
    <source>
        <dbReference type="SAM" id="MobiDB-lite"/>
    </source>
</evidence>
<evidence type="ECO:0000256" key="2">
    <source>
        <dbReference type="SAM" id="Phobius"/>
    </source>
</evidence>
<feature type="region of interest" description="Disordered" evidence="1">
    <location>
        <begin position="109"/>
        <end position="148"/>
    </location>
</feature>